<reference evidence="2" key="1">
    <citation type="submission" date="2022-09" db="EMBL/GenBank/DDBJ databases">
        <authorList>
            <person name="Yuan C."/>
            <person name="Ke Z."/>
        </authorList>
    </citation>
    <scope>NUCLEOTIDE SEQUENCE</scope>
    <source>
        <strain evidence="2">LB-8</strain>
    </source>
</reference>
<keyword evidence="3" id="KW-1185">Reference proteome</keyword>
<gene>
    <name evidence="2" type="ORF">OCK74_04025</name>
</gene>
<dbReference type="Proteomes" id="UP001155483">
    <property type="component" value="Unassembled WGS sequence"/>
</dbReference>
<dbReference type="GO" id="GO:0016758">
    <property type="term" value="F:hexosyltransferase activity"/>
    <property type="evidence" value="ECO:0007669"/>
    <property type="project" value="UniProtKB-ARBA"/>
</dbReference>
<evidence type="ECO:0000313" key="3">
    <source>
        <dbReference type="Proteomes" id="UP001155483"/>
    </source>
</evidence>
<reference evidence="2" key="2">
    <citation type="submission" date="2023-04" db="EMBL/GenBank/DDBJ databases">
        <title>Paracnuella aquatica gen. nov., sp. nov., a member of the family Chitinophagaceae isolated from a hot spring.</title>
        <authorList>
            <person name="Wang C."/>
        </authorList>
    </citation>
    <scope>NUCLEOTIDE SEQUENCE</scope>
    <source>
        <strain evidence="2">LB-8</strain>
    </source>
</reference>
<dbReference type="SUPFAM" id="SSF53448">
    <property type="entry name" value="Nucleotide-diphospho-sugar transferases"/>
    <property type="match status" value="1"/>
</dbReference>
<dbReference type="RefSeq" id="WP_279295709.1">
    <property type="nucleotide sequence ID" value="NZ_JAOTIF010000001.1"/>
</dbReference>
<dbReference type="AlphaFoldDB" id="A0A9X2XT22"/>
<dbReference type="CDD" id="cd00761">
    <property type="entry name" value="Glyco_tranf_GTA_type"/>
    <property type="match status" value="1"/>
</dbReference>
<evidence type="ECO:0000313" key="2">
    <source>
        <dbReference type="EMBL" id="MCU7548265.1"/>
    </source>
</evidence>
<dbReference type="InterPro" id="IPR029044">
    <property type="entry name" value="Nucleotide-diphossugar_trans"/>
</dbReference>
<comment type="caution">
    <text evidence="2">The sequence shown here is derived from an EMBL/GenBank/DDBJ whole genome shotgun (WGS) entry which is preliminary data.</text>
</comment>
<dbReference type="Pfam" id="PF00535">
    <property type="entry name" value="Glycos_transf_2"/>
    <property type="match status" value="1"/>
</dbReference>
<dbReference type="Gene3D" id="3.90.550.10">
    <property type="entry name" value="Spore Coat Polysaccharide Biosynthesis Protein SpsA, Chain A"/>
    <property type="match status" value="1"/>
</dbReference>
<dbReference type="InterPro" id="IPR001173">
    <property type="entry name" value="Glyco_trans_2-like"/>
</dbReference>
<dbReference type="EMBL" id="JAOTIF010000001">
    <property type="protein sequence ID" value="MCU7548265.1"/>
    <property type="molecule type" value="Genomic_DNA"/>
</dbReference>
<accession>A0A9X2XT22</accession>
<organism evidence="2 3">
    <name type="scientific">Paraflavisolibacter caeni</name>
    <dbReference type="NCBI Taxonomy" id="2982496"/>
    <lineage>
        <taxon>Bacteria</taxon>
        <taxon>Pseudomonadati</taxon>
        <taxon>Bacteroidota</taxon>
        <taxon>Chitinophagia</taxon>
        <taxon>Chitinophagales</taxon>
        <taxon>Chitinophagaceae</taxon>
        <taxon>Paraflavisolibacter</taxon>
    </lineage>
</organism>
<sequence>MISVVIPCYNSEEFIGRAIESVLNQTYQDFEVILVDNGSSDQTLNILYSYRNKYPDFIQVLQEPRKGGAAARNKGLKEAKGEWIQFLDSDDELLPGKFDEQLKIARKNNADLVLSTFYKYYTSGGVQKVIIQFLETKNVWVGLIMSNLGRTSSNLWKRDKLLQVNGWDESKTSSQEYNLLFSILKLNAKVSFCTIPLTNIYIQNNSIHKSANKKRSFEIANNYINLRLEIKKYLISQNRFNEEFNRAVNISIYEHLQTYREIIPEFVTITIDELKLNLPFSFYLKKSLRRTRNYINDYAKILTGQIKGV</sequence>
<evidence type="ECO:0000259" key="1">
    <source>
        <dbReference type="Pfam" id="PF00535"/>
    </source>
</evidence>
<feature type="domain" description="Glycosyltransferase 2-like" evidence="1">
    <location>
        <begin position="3"/>
        <end position="133"/>
    </location>
</feature>
<proteinExistence type="predicted"/>
<dbReference type="PANTHER" id="PTHR22916">
    <property type="entry name" value="GLYCOSYLTRANSFERASE"/>
    <property type="match status" value="1"/>
</dbReference>
<name>A0A9X2XT22_9BACT</name>
<protein>
    <submittedName>
        <fullName evidence="2">Glycosyltransferase</fullName>
    </submittedName>
</protein>
<dbReference type="PANTHER" id="PTHR22916:SF3">
    <property type="entry name" value="UDP-GLCNAC:BETAGAL BETA-1,3-N-ACETYLGLUCOSAMINYLTRANSFERASE-LIKE PROTEIN 1"/>
    <property type="match status" value="1"/>
</dbReference>